<dbReference type="PANTHER" id="PTHR11139">
    <property type="entry name" value="ATAXIA TELANGIECTASIA MUTATED ATM -RELATED"/>
    <property type="match status" value="1"/>
</dbReference>
<dbReference type="GO" id="GO:0006355">
    <property type="term" value="P:regulation of DNA-templated transcription"/>
    <property type="evidence" value="ECO:0007669"/>
    <property type="project" value="TreeGrafter"/>
</dbReference>
<dbReference type="GO" id="GO:0000124">
    <property type="term" value="C:SAGA complex"/>
    <property type="evidence" value="ECO:0007669"/>
    <property type="project" value="TreeGrafter"/>
</dbReference>
<evidence type="ECO:0000313" key="1">
    <source>
        <dbReference type="EMBL" id="CAF1404222.1"/>
    </source>
</evidence>
<dbReference type="SUPFAM" id="SSF48371">
    <property type="entry name" value="ARM repeat"/>
    <property type="match status" value="1"/>
</dbReference>
<accession>A0A8S2S9R6</accession>
<dbReference type="AlphaFoldDB" id="A0A8S2S9R6"/>
<reference evidence="2" key="1">
    <citation type="submission" date="2021-02" db="EMBL/GenBank/DDBJ databases">
        <authorList>
            <person name="Nowell W R."/>
        </authorList>
    </citation>
    <scope>NUCLEOTIDE SEQUENCE</scope>
</reference>
<evidence type="ECO:0000313" key="3">
    <source>
        <dbReference type="Proteomes" id="UP000682733"/>
    </source>
</evidence>
<feature type="non-terminal residue" evidence="2">
    <location>
        <position position="557"/>
    </location>
</feature>
<dbReference type="InterPro" id="IPR050517">
    <property type="entry name" value="DDR_Repair_Kinase"/>
</dbReference>
<comment type="caution">
    <text evidence="2">The sequence shown here is derived from an EMBL/GenBank/DDBJ whole genome shotgun (WGS) entry which is preliminary data.</text>
</comment>
<dbReference type="InterPro" id="IPR016024">
    <property type="entry name" value="ARM-type_fold"/>
</dbReference>
<gene>
    <name evidence="1" type="ORF">OVA965_LOCUS33144</name>
    <name evidence="2" type="ORF">TMI583_LOCUS34025</name>
</gene>
<proteinExistence type="predicted"/>
<dbReference type="InterPro" id="IPR046805">
    <property type="entry name" value="Tra1_ring"/>
</dbReference>
<dbReference type="Pfam" id="PF20206">
    <property type="entry name" value="Tra1_ring"/>
    <property type="match status" value="1"/>
</dbReference>
<protein>
    <recommendedName>
        <fullName evidence="4">Transformation/transcription domain-associated protein</fullName>
    </recommendedName>
</protein>
<dbReference type="Proteomes" id="UP000677228">
    <property type="component" value="Unassembled WGS sequence"/>
</dbReference>
<dbReference type="GO" id="GO:0005634">
    <property type="term" value="C:nucleus"/>
    <property type="evidence" value="ECO:0007669"/>
    <property type="project" value="TreeGrafter"/>
</dbReference>
<sequence length="557" mass="63973">LQVFHSLLKSHALDAKLIVRQAIDILVPALPLRMEDGYEMLAHWTKKMITDEGHSNVQLIHVLTIVVRHQQIYYPVRHTLVHLIIQSAQKIASQPTASFDHRKLAIDLIEVTIKWELRRRNEEEQKLISNDIKPIIKEENKSTVTPTADRPFSKPLIETLFVFLIRLACQLSTPTYNQLSQQCIKLIKTARKFAWSTVDVKLVTFERLIHQIELSTPQYSSIATAIDILAFLITTYNLSQIKYTMRTLKRFLILCVQIPQNQRLLESIQNLLSKLIIQIPIDPPPPTSATALSTQIPTLPNTTSVTGTLATLTPTMANNITKGCEDIEPFYSVINKTILDNMSGITDSSRNTITTAVSTPSVQNLSISFTYLKTISKQNPKYVDKITPIITKLLQKLIKDHVSAGTEYNPAFTEYIIECLELLKYRIHTLTQDLRKQFMNTFLPGVTEKSHDILLIRSIIKLVDDWLRYRSGTNNDQQQSCPTLKEKLNILCKLMQCMEKRFLDDSNLYNQFLELILYIYQEPVYKDTEICQKMEPAFLIGLKSTNNNIRQKFFNVL</sequence>
<dbReference type="EMBL" id="CAJNOK010026509">
    <property type="protein sequence ID" value="CAF1404222.1"/>
    <property type="molecule type" value="Genomic_DNA"/>
</dbReference>
<evidence type="ECO:0008006" key="4">
    <source>
        <dbReference type="Google" id="ProtNLM"/>
    </source>
</evidence>
<evidence type="ECO:0000313" key="2">
    <source>
        <dbReference type="EMBL" id="CAF4210426.1"/>
    </source>
</evidence>
<name>A0A8S2S9R6_9BILA</name>
<dbReference type="Proteomes" id="UP000682733">
    <property type="component" value="Unassembled WGS sequence"/>
</dbReference>
<dbReference type="GO" id="GO:0035267">
    <property type="term" value="C:NuA4 histone acetyltransferase complex"/>
    <property type="evidence" value="ECO:0007669"/>
    <property type="project" value="TreeGrafter"/>
</dbReference>
<feature type="non-terminal residue" evidence="2">
    <location>
        <position position="1"/>
    </location>
</feature>
<dbReference type="PANTHER" id="PTHR11139:SF1">
    <property type="entry name" value="TRANSFORMATION_TRANSCRIPTION DOMAIN-ASSOCIATED PROTEIN"/>
    <property type="match status" value="1"/>
</dbReference>
<organism evidence="2 3">
    <name type="scientific">Didymodactylos carnosus</name>
    <dbReference type="NCBI Taxonomy" id="1234261"/>
    <lineage>
        <taxon>Eukaryota</taxon>
        <taxon>Metazoa</taxon>
        <taxon>Spiralia</taxon>
        <taxon>Gnathifera</taxon>
        <taxon>Rotifera</taxon>
        <taxon>Eurotatoria</taxon>
        <taxon>Bdelloidea</taxon>
        <taxon>Philodinida</taxon>
        <taxon>Philodinidae</taxon>
        <taxon>Didymodactylos</taxon>
    </lineage>
</organism>
<dbReference type="EMBL" id="CAJOBA010048243">
    <property type="protein sequence ID" value="CAF4210426.1"/>
    <property type="molecule type" value="Genomic_DNA"/>
</dbReference>
<dbReference type="GO" id="GO:0006281">
    <property type="term" value="P:DNA repair"/>
    <property type="evidence" value="ECO:0007669"/>
    <property type="project" value="TreeGrafter"/>
</dbReference>